<dbReference type="GO" id="GO:0006313">
    <property type="term" value="P:DNA transposition"/>
    <property type="evidence" value="ECO:0007669"/>
    <property type="project" value="InterPro"/>
</dbReference>
<dbReference type="EMBL" id="JAPDMZ010000424">
    <property type="protein sequence ID" value="KAK0542938.1"/>
    <property type="molecule type" value="Genomic_DNA"/>
</dbReference>
<dbReference type="InterPro" id="IPR009057">
    <property type="entry name" value="Homeodomain-like_sf"/>
</dbReference>
<feature type="domain" description="Transposase Tc1-like" evidence="2">
    <location>
        <begin position="82"/>
        <end position="131"/>
    </location>
</feature>
<protein>
    <recommendedName>
        <fullName evidence="2">Transposase Tc1-like domain-containing protein</fullName>
    </recommendedName>
</protein>
<dbReference type="Pfam" id="PF01498">
    <property type="entry name" value="HTH_Tnp_Tc3_2"/>
    <property type="match status" value="1"/>
</dbReference>
<feature type="region of interest" description="Disordered" evidence="1">
    <location>
        <begin position="1"/>
        <end position="20"/>
    </location>
</feature>
<dbReference type="Proteomes" id="UP001176517">
    <property type="component" value="Unassembled WGS sequence"/>
</dbReference>
<dbReference type="GO" id="GO:0015074">
    <property type="term" value="P:DNA integration"/>
    <property type="evidence" value="ECO:0007669"/>
    <property type="project" value="InterPro"/>
</dbReference>
<evidence type="ECO:0000313" key="4">
    <source>
        <dbReference type="Proteomes" id="UP001176517"/>
    </source>
</evidence>
<reference evidence="3" key="1">
    <citation type="journal article" date="2023" name="PhytoFront">
        <title>Draft Genome Resources of Seven Strains of Tilletia horrida, Causal Agent of Kernel Smut of Rice.</title>
        <authorList>
            <person name="Khanal S."/>
            <person name="Antony Babu S."/>
            <person name="Zhou X.G."/>
        </authorList>
    </citation>
    <scope>NUCLEOTIDE SEQUENCE</scope>
    <source>
        <strain evidence="3">TX6</strain>
    </source>
</reference>
<accession>A0AAN6JQH0</accession>
<dbReference type="GO" id="GO:0003677">
    <property type="term" value="F:DNA binding"/>
    <property type="evidence" value="ECO:0007669"/>
    <property type="project" value="InterPro"/>
</dbReference>
<dbReference type="InterPro" id="IPR002492">
    <property type="entry name" value="Transposase_Tc1-like"/>
</dbReference>
<feature type="region of interest" description="Disordered" evidence="1">
    <location>
        <begin position="31"/>
        <end position="62"/>
    </location>
</feature>
<proteinExistence type="predicted"/>
<gene>
    <name evidence="3" type="ORF">OC846_006584</name>
</gene>
<organism evidence="3 4">
    <name type="scientific">Tilletia horrida</name>
    <dbReference type="NCBI Taxonomy" id="155126"/>
    <lineage>
        <taxon>Eukaryota</taxon>
        <taxon>Fungi</taxon>
        <taxon>Dikarya</taxon>
        <taxon>Basidiomycota</taxon>
        <taxon>Ustilaginomycotina</taxon>
        <taxon>Exobasidiomycetes</taxon>
        <taxon>Tilletiales</taxon>
        <taxon>Tilletiaceae</taxon>
        <taxon>Tilletia</taxon>
    </lineage>
</organism>
<evidence type="ECO:0000256" key="1">
    <source>
        <dbReference type="SAM" id="MobiDB-lite"/>
    </source>
</evidence>
<evidence type="ECO:0000259" key="2">
    <source>
        <dbReference type="Pfam" id="PF01498"/>
    </source>
</evidence>
<name>A0AAN6JQH0_9BASI</name>
<dbReference type="AlphaFoldDB" id="A0AAN6JQH0"/>
<feature type="compositionally biased region" description="Basic and acidic residues" evidence="1">
    <location>
        <begin position="7"/>
        <end position="18"/>
    </location>
</feature>
<evidence type="ECO:0000313" key="3">
    <source>
        <dbReference type="EMBL" id="KAK0542938.1"/>
    </source>
</evidence>
<keyword evidence="4" id="KW-1185">Reference proteome</keyword>
<sequence length="149" mass="16338">MKKLTKAKQEQIESELRKGRSRRAIAVMHGVSKSAVSRLKQDLENVPPGSSGGRPAKLGERDKNLLKRTVASGSCDNSRQAVAELRSNGGPAVSVSTVQRALHEKGLKAVVKQKNPILTARHRQARFKFAPTQRLDRCGLVARHLDGRD</sequence>
<comment type="caution">
    <text evidence="3">The sequence shown here is derived from an EMBL/GenBank/DDBJ whole genome shotgun (WGS) entry which is preliminary data.</text>
</comment>
<dbReference type="SUPFAM" id="SSF46689">
    <property type="entry name" value="Homeodomain-like"/>
    <property type="match status" value="1"/>
</dbReference>